<sequence>MTVGAVVIAHSTAKPRHSSSFGSSSYSEPGSAKSVFPSSSSPQSSTTASTPITPEPLSTTLSPSAIQPEENLSVSADTSKSAVETRSIEPDFQAAFDKAMEISLAVPPAVKTQMLNEPASSSEPFLPPLETKEFSSSPKIFDEPPPVASSDENNVPSSVEPFVTTTDLNLREGPAPAYLKIETLGKGSGLTVLEKQGKWWRVKSAASGAEGWINGTFVKPKT</sequence>
<dbReference type="AlphaFoldDB" id="A0A2N0DAV9"/>
<accession>A0A2N0DAV9</accession>
<feature type="compositionally biased region" description="Polar residues" evidence="2">
    <location>
        <begin position="57"/>
        <end position="84"/>
    </location>
</feature>
<dbReference type="RefSeq" id="WP_100771470.1">
    <property type="nucleotide sequence ID" value="NZ_PIQN01000008.1"/>
</dbReference>
<dbReference type="Pfam" id="PF08239">
    <property type="entry name" value="SH3_3"/>
    <property type="match status" value="1"/>
</dbReference>
<feature type="region of interest" description="Disordered" evidence="2">
    <location>
        <begin position="1"/>
        <end position="85"/>
    </location>
</feature>
<organism evidence="5 6">
    <name type="scientific">Rhizobium sullae</name>
    <name type="common">Rhizobium hedysari</name>
    <dbReference type="NCBI Taxonomy" id="50338"/>
    <lineage>
        <taxon>Bacteria</taxon>
        <taxon>Pseudomonadati</taxon>
        <taxon>Pseudomonadota</taxon>
        <taxon>Alphaproteobacteria</taxon>
        <taxon>Hyphomicrobiales</taxon>
        <taxon>Rhizobiaceae</taxon>
        <taxon>Rhizobium/Agrobacterium group</taxon>
        <taxon>Rhizobium</taxon>
    </lineage>
</organism>
<dbReference type="InterPro" id="IPR003646">
    <property type="entry name" value="SH3-like_bac-type"/>
</dbReference>
<reference evidence="5 6" key="1">
    <citation type="submission" date="2017-11" db="EMBL/GenBank/DDBJ databases">
        <authorList>
            <person name="Han C.G."/>
        </authorList>
    </citation>
    <scope>NUCLEOTIDE SEQUENCE [LARGE SCALE GENOMIC DNA]</scope>
    <source>
        <strain evidence="5 6">HCNT1</strain>
    </source>
</reference>
<name>A0A2N0DAV9_RHISU</name>
<dbReference type="Gene3D" id="2.30.30.40">
    <property type="entry name" value="SH3 Domains"/>
    <property type="match status" value="1"/>
</dbReference>
<feature type="domain" description="SH3b" evidence="4">
    <location>
        <begin position="158"/>
        <end position="222"/>
    </location>
</feature>
<dbReference type="PROSITE" id="PS50002">
    <property type="entry name" value="SH3"/>
    <property type="match status" value="1"/>
</dbReference>
<evidence type="ECO:0000256" key="1">
    <source>
        <dbReference type="ARBA" id="ARBA00022443"/>
    </source>
</evidence>
<dbReference type="Proteomes" id="UP000232164">
    <property type="component" value="Unassembled WGS sequence"/>
</dbReference>
<evidence type="ECO:0000256" key="2">
    <source>
        <dbReference type="SAM" id="MobiDB-lite"/>
    </source>
</evidence>
<keyword evidence="1" id="KW-0728">SH3 domain</keyword>
<dbReference type="STRING" id="1041146.GCA_000427985_02746"/>
<dbReference type="PROSITE" id="PS51781">
    <property type="entry name" value="SH3B"/>
    <property type="match status" value="1"/>
</dbReference>
<protein>
    <submittedName>
        <fullName evidence="5">Uncharacterized protein</fullName>
    </submittedName>
</protein>
<proteinExistence type="predicted"/>
<dbReference type="InterPro" id="IPR001452">
    <property type="entry name" value="SH3_domain"/>
</dbReference>
<gene>
    <name evidence="5" type="ORF">CWR43_14245</name>
</gene>
<comment type="caution">
    <text evidence="5">The sequence shown here is derived from an EMBL/GenBank/DDBJ whole genome shotgun (WGS) entry which is preliminary data.</text>
</comment>
<evidence type="ECO:0000313" key="6">
    <source>
        <dbReference type="Proteomes" id="UP000232164"/>
    </source>
</evidence>
<evidence type="ECO:0000313" key="5">
    <source>
        <dbReference type="EMBL" id="PKA43204.1"/>
    </source>
</evidence>
<feature type="compositionally biased region" description="Low complexity" evidence="2">
    <location>
        <begin position="18"/>
        <end position="56"/>
    </location>
</feature>
<dbReference type="SMART" id="SM00287">
    <property type="entry name" value="SH3b"/>
    <property type="match status" value="1"/>
</dbReference>
<evidence type="ECO:0000259" key="3">
    <source>
        <dbReference type="PROSITE" id="PS50002"/>
    </source>
</evidence>
<reference evidence="5 6" key="2">
    <citation type="submission" date="2017-12" db="EMBL/GenBank/DDBJ databases">
        <title>Genome sequence of Rhizobium sullae HCNT1 isolated from Sulla coronaria nodules and featuring peculiar denitrification phenotypes.</title>
        <authorList>
            <person name="De Diego-Diaz B."/>
            <person name="Treu L."/>
            <person name="Campanaro S."/>
            <person name="Da Silva Duarte V."/>
            <person name="Basaglia M."/>
            <person name="Favaro L."/>
            <person name="Casella S."/>
            <person name="Squartini A."/>
        </authorList>
    </citation>
    <scope>NUCLEOTIDE SEQUENCE [LARGE SCALE GENOMIC DNA]</scope>
    <source>
        <strain evidence="5 6">HCNT1</strain>
    </source>
</reference>
<feature type="domain" description="SH3" evidence="3">
    <location>
        <begin position="157"/>
        <end position="222"/>
    </location>
</feature>
<dbReference type="EMBL" id="PIQN01000008">
    <property type="protein sequence ID" value="PKA43204.1"/>
    <property type="molecule type" value="Genomic_DNA"/>
</dbReference>
<evidence type="ECO:0000259" key="4">
    <source>
        <dbReference type="PROSITE" id="PS51781"/>
    </source>
</evidence>